<accession>A0A7G9RH72</accession>
<dbReference type="Gene3D" id="1.20.1540.10">
    <property type="entry name" value="Rhomboid-like"/>
    <property type="match status" value="1"/>
</dbReference>
<evidence type="ECO:0000256" key="4">
    <source>
        <dbReference type="ARBA" id="ARBA00022801"/>
    </source>
</evidence>
<feature type="transmembrane region" description="Helical" evidence="7">
    <location>
        <begin position="152"/>
        <end position="180"/>
    </location>
</feature>
<feature type="transmembrane region" description="Helical" evidence="7">
    <location>
        <begin position="245"/>
        <end position="263"/>
    </location>
</feature>
<keyword evidence="5 7" id="KW-1133">Transmembrane helix</keyword>
<feature type="transmembrane region" description="Helical" evidence="7">
    <location>
        <begin position="84"/>
        <end position="107"/>
    </location>
</feature>
<evidence type="ECO:0000313" key="10">
    <source>
        <dbReference type="Proteomes" id="UP000515947"/>
    </source>
</evidence>
<evidence type="ECO:0000256" key="2">
    <source>
        <dbReference type="ARBA" id="ARBA00009045"/>
    </source>
</evidence>
<feature type="domain" description="Peptidase S54 rhomboid" evidence="8">
    <location>
        <begin position="151"/>
        <end position="283"/>
    </location>
</feature>
<protein>
    <submittedName>
        <fullName evidence="9">Rhomboid family intramembrane serine protease</fullName>
    </submittedName>
</protein>
<reference evidence="9 10" key="1">
    <citation type="submission" date="2020-08" db="EMBL/GenBank/DDBJ databases">
        <title>Genome sequence of Nocardioides mesophilus KACC 16243T.</title>
        <authorList>
            <person name="Hyun D.-W."/>
            <person name="Bae J.-W."/>
        </authorList>
    </citation>
    <scope>NUCLEOTIDE SEQUENCE [LARGE SCALE GENOMIC DNA]</scope>
    <source>
        <strain evidence="9 10">KACC 16243</strain>
    </source>
</reference>
<dbReference type="GO" id="GO:0016020">
    <property type="term" value="C:membrane"/>
    <property type="evidence" value="ECO:0007669"/>
    <property type="project" value="UniProtKB-SubCell"/>
</dbReference>
<evidence type="ECO:0000256" key="5">
    <source>
        <dbReference type="ARBA" id="ARBA00022989"/>
    </source>
</evidence>
<feature type="transmembrane region" description="Helical" evidence="7">
    <location>
        <begin position="192"/>
        <end position="211"/>
    </location>
</feature>
<proteinExistence type="inferred from homology"/>
<evidence type="ECO:0000256" key="1">
    <source>
        <dbReference type="ARBA" id="ARBA00004141"/>
    </source>
</evidence>
<evidence type="ECO:0000313" key="9">
    <source>
        <dbReference type="EMBL" id="QNN54947.1"/>
    </source>
</evidence>
<dbReference type="PANTHER" id="PTHR43731">
    <property type="entry name" value="RHOMBOID PROTEASE"/>
    <property type="match status" value="1"/>
</dbReference>
<dbReference type="KEGG" id="nmes:H9L09_09180"/>
<dbReference type="GO" id="GO:0006508">
    <property type="term" value="P:proteolysis"/>
    <property type="evidence" value="ECO:0007669"/>
    <property type="project" value="UniProtKB-KW"/>
</dbReference>
<evidence type="ECO:0000259" key="8">
    <source>
        <dbReference type="Pfam" id="PF01694"/>
    </source>
</evidence>
<dbReference type="Proteomes" id="UP000515947">
    <property type="component" value="Chromosome"/>
</dbReference>
<dbReference type="InterPro" id="IPR022764">
    <property type="entry name" value="Peptidase_S54_rhomboid_dom"/>
</dbReference>
<keyword evidence="10" id="KW-1185">Reference proteome</keyword>
<keyword evidence="4" id="KW-0378">Hydrolase</keyword>
<dbReference type="Pfam" id="PF01694">
    <property type="entry name" value="Rhomboid"/>
    <property type="match status" value="1"/>
</dbReference>
<evidence type="ECO:0000256" key="7">
    <source>
        <dbReference type="SAM" id="Phobius"/>
    </source>
</evidence>
<comment type="similarity">
    <text evidence="2">Belongs to the peptidase S54 family.</text>
</comment>
<dbReference type="PANTHER" id="PTHR43731:SF14">
    <property type="entry name" value="PRESENILIN-ASSOCIATED RHOMBOID-LIKE PROTEIN, MITOCHONDRIAL"/>
    <property type="match status" value="1"/>
</dbReference>
<feature type="transmembrane region" description="Helical" evidence="7">
    <location>
        <begin position="217"/>
        <end position="238"/>
    </location>
</feature>
<feature type="transmembrane region" description="Helical" evidence="7">
    <location>
        <begin position="297"/>
        <end position="315"/>
    </location>
</feature>
<name>A0A7G9RH72_9ACTN</name>
<evidence type="ECO:0000256" key="3">
    <source>
        <dbReference type="ARBA" id="ARBA00022692"/>
    </source>
</evidence>
<keyword evidence="6 7" id="KW-0472">Membrane</keyword>
<feature type="transmembrane region" description="Helical" evidence="7">
    <location>
        <begin position="269"/>
        <end position="285"/>
    </location>
</feature>
<organism evidence="9 10">
    <name type="scientific">Nocardioides mesophilus</name>
    <dbReference type="NCBI Taxonomy" id="433659"/>
    <lineage>
        <taxon>Bacteria</taxon>
        <taxon>Bacillati</taxon>
        <taxon>Actinomycetota</taxon>
        <taxon>Actinomycetes</taxon>
        <taxon>Propionibacteriales</taxon>
        <taxon>Nocardioidaceae</taxon>
        <taxon>Nocardioides</taxon>
    </lineage>
</organism>
<dbReference type="EMBL" id="CP060713">
    <property type="protein sequence ID" value="QNN54947.1"/>
    <property type="molecule type" value="Genomic_DNA"/>
</dbReference>
<dbReference type="InterPro" id="IPR035952">
    <property type="entry name" value="Rhomboid-like_sf"/>
</dbReference>
<keyword evidence="9" id="KW-0645">Protease</keyword>
<dbReference type="SUPFAM" id="SSF144091">
    <property type="entry name" value="Rhomboid-like"/>
    <property type="match status" value="1"/>
</dbReference>
<dbReference type="GO" id="GO:0004252">
    <property type="term" value="F:serine-type endopeptidase activity"/>
    <property type="evidence" value="ECO:0007669"/>
    <property type="project" value="InterPro"/>
</dbReference>
<evidence type="ECO:0000256" key="6">
    <source>
        <dbReference type="ARBA" id="ARBA00023136"/>
    </source>
</evidence>
<keyword evidence="3 7" id="KW-0812">Transmembrane</keyword>
<gene>
    <name evidence="9" type="ORF">H9L09_09180</name>
</gene>
<comment type="subcellular location">
    <subcellularLocation>
        <location evidence="1">Membrane</location>
        <topology evidence="1">Multi-pass membrane protein</topology>
    </subcellularLocation>
</comment>
<dbReference type="AlphaFoldDB" id="A0A7G9RH72"/>
<dbReference type="InterPro" id="IPR050925">
    <property type="entry name" value="Rhomboid_protease_S54"/>
</dbReference>
<sequence length="317" mass="33528">MSTPDAPQSGTPAPGVPVCYRHADRETHIRCQRCDRPICPDCMRDAAVGFQCPSCIAEGARTTRQGRLAYGGSRSANPALTSQILIALNAAVFLLLAATGGSSSPWLLRLALLPTGRCGLVDGRGYLPSLDQAQCDAAGAALQWFPGVSDGAYWQLLTSAFTHLDLWHIGFNMVALWVLGPQLEMVLGRTRFLAVYLLSALAGSTLVYWASGLDTPTIGASGAIFGLMGALLVVAYKVRANVSQLLVWIGLNFLLTVLGRSFISWQGHLGGFLGGVLIAAVLVYAPRAGRQRWQAAGLGAISVVLLALLVVRTAILA</sequence>